<evidence type="ECO:0000313" key="1">
    <source>
        <dbReference type="EMBL" id="GFY33070.1"/>
    </source>
</evidence>
<proteinExistence type="predicted"/>
<comment type="caution">
    <text evidence="1">The sequence shown here is derived from an EMBL/GenBank/DDBJ whole genome shotgun (WGS) entry which is preliminary data.</text>
</comment>
<organism evidence="1 2">
    <name type="scientific">Trichonephila clavipes</name>
    <name type="common">Golden silk orbweaver</name>
    <name type="synonym">Nephila clavipes</name>
    <dbReference type="NCBI Taxonomy" id="2585209"/>
    <lineage>
        <taxon>Eukaryota</taxon>
        <taxon>Metazoa</taxon>
        <taxon>Ecdysozoa</taxon>
        <taxon>Arthropoda</taxon>
        <taxon>Chelicerata</taxon>
        <taxon>Arachnida</taxon>
        <taxon>Araneae</taxon>
        <taxon>Araneomorphae</taxon>
        <taxon>Entelegynae</taxon>
        <taxon>Araneoidea</taxon>
        <taxon>Nephilidae</taxon>
        <taxon>Trichonephila</taxon>
    </lineage>
</organism>
<dbReference type="Proteomes" id="UP000887159">
    <property type="component" value="Unassembled WGS sequence"/>
</dbReference>
<accession>A0A8X6WE13</accession>
<sequence>MVCIPLTSKHHVALRIEIGCNVLGMMCNLSMSLDSVWSVTSNVFWYGGKMIFERTLKFVVERSQYMLDSIGGNQHSWKCMPAYYSDWQFDGTKVSDMELICSCIKILLSSYCDLVHSEKSEFYEITQHPNLTSNSSRKFPSQIIDTFDTHAKYLLTNKFSSIYEKIVDFYKQFLSMQDLLDLPPEHYFIMVNVLSIPWILEEENFHDLWDEFLPVHAIKDLDITINRAVKVQCLESLVLLPQSFSHNWKSHIFTRCLSHDDNLALVAIRMLPFFLYSSLSPLKSLFELKPCLLKCKNLDIVKELSKLFKIITCICSGACSLYRHCKSDGCVEMLPQVKCSSCEKCMFDKIESSSKLLK</sequence>
<evidence type="ECO:0000313" key="2">
    <source>
        <dbReference type="Proteomes" id="UP000887159"/>
    </source>
</evidence>
<reference evidence="1" key="1">
    <citation type="submission" date="2020-08" db="EMBL/GenBank/DDBJ databases">
        <title>Multicomponent nature underlies the extraordinary mechanical properties of spider dragline silk.</title>
        <authorList>
            <person name="Kono N."/>
            <person name="Nakamura H."/>
            <person name="Mori M."/>
            <person name="Yoshida Y."/>
            <person name="Ohtoshi R."/>
            <person name="Malay A.D."/>
            <person name="Moran D.A.P."/>
            <person name="Tomita M."/>
            <person name="Numata K."/>
            <person name="Arakawa K."/>
        </authorList>
    </citation>
    <scope>NUCLEOTIDE SEQUENCE</scope>
</reference>
<dbReference type="AlphaFoldDB" id="A0A8X6WE13"/>
<name>A0A8X6WE13_TRICX</name>
<gene>
    <name evidence="1" type="primary">atr_1</name>
    <name evidence="1" type="ORF">TNCV_2230211</name>
</gene>
<keyword evidence="2" id="KW-1185">Reference proteome</keyword>
<dbReference type="EMBL" id="BMAU01021407">
    <property type="protein sequence ID" value="GFY33070.1"/>
    <property type="molecule type" value="Genomic_DNA"/>
</dbReference>
<protein>
    <submittedName>
        <fullName evidence="1">Uncharacterized protein</fullName>
    </submittedName>
</protein>